<protein>
    <submittedName>
        <fullName evidence="1">Uncharacterized protein</fullName>
    </submittedName>
</protein>
<dbReference type="STRING" id="192903.SAMN04488513_104152"/>
<accession>A0A1M6IX32</accession>
<reference evidence="2" key="1">
    <citation type="submission" date="2016-11" db="EMBL/GenBank/DDBJ databases">
        <authorList>
            <person name="Varghese N."/>
            <person name="Submissions S."/>
        </authorList>
    </citation>
    <scope>NUCLEOTIDE SEQUENCE [LARGE SCALE GENOMIC DNA]</scope>
    <source>
        <strain evidence="2">DSM 19858</strain>
    </source>
</reference>
<name>A0A1M6IX32_9FLAO</name>
<evidence type="ECO:0000313" key="1">
    <source>
        <dbReference type="EMBL" id="SHJ38983.1"/>
    </source>
</evidence>
<dbReference type="EMBL" id="FQYU01000004">
    <property type="protein sequence ID" value="SHJ38983.1"/>
    <property type="molecule type" value="Genomic_DNA"/>
</dbReference>
<dbReference type="Proteomes" id="UP000184543">
    <property type="component" value="Unassembled WGS sequence"/>
</dbReference>
<proteinExistence type="predicted"/>
<dbReference type="PROSITE" id="PS51257">
    <property type="entry name" value="PROKAR_LIPOPROTEIN"/>
    <property type="match status" value="1"/>
</dbReference>
<keyword evidence="2" id="KW-1185">Reference proteome</keyword>
<gene>
    <name evidence="1" type="ORF">SAMN04488513_104152</name>
</gene>
<organism evidence="1 2">
    <name type="scientific">Pseudozobellia thermophila</name>
    <dbReference type="NCBI Taxonomy" id="192903"/>
    <lineage>
        <taxon>Bacteria</taxon>
        <taxon>Pseudomonadati</taxon>
        <taxon>Bacteroidota</taxon>
        <taxon>Flavobacteriia</taxon>
        <taxon>Flavobacteriales</taxon>
        <taxon>Flavobacteriaceae</taxon>
        <taxon>Pseudozobellia</taxon>
    </lineage>
</organism>
<sequence length="168" mass="18622">MRKPIKAGSTNRLAKAAVLSFLMVAFLSCKGQRKGTVGTQENGPDPEAAISLVVSDYHQVVGNERTWVIKNRKELQKFYSELNKTRKPALPVPKVDFGQNMLLVHFYQASDSGTPPRLSVLRKTGDTLFLAERGNGPSHRGGREKLVPFSIYLMPKSEGTIVVEPRID</sequence>
<evidence type="ECO:0000313" key="2">
    <source>
        <dbReference type="Proteomes" id="UP000184543"/>
    </source>
</evidence>
<dbReference type="AlphaFoldDB" id="A0A1M6IX32"/>